<keyword evidence="4" id="KW-1185">Reference proteome</keyword>
<dbReference type="Pfam" id="PF16884">
    <property type="entry name" value="ADH_N_2"/>
    <property type="match status" value="1"/>
</dbReference>
<dbReference type="EMBL" id="PKPP01010667">
    <property type="protein sequence ID" value="PWA45626.1"/>
    <property type="molecule type" value="Genomic_DNA"/>
</dbReference>
<dbReference type="AlphaFoldDB" id="A0A2U1L9G6"/>
<evidence type="ECO:0000313" key="3">
    <source>
        <dbReference type="EMBL" id="PWA45626.1"/>
    </source>
</evidence>
<evidence type="ECO:0000313" key="4">
    <source>
        <dbReference type="Proteomes" id="UP000245207"/>
    </source>
</evidence>
<reference evidence="3 4" key="1">
    <citation type="journal article" date="2018" name="Mol. Plant">
        <title>The genome of Artemisia annua provides insight into the evolution of Asteraceae family and artemisinin biosynthesis.</title>
        <authorList>
            <person name="Shen Q."/>
            <person name="Zhang L."/>
            <person name="Liao Z."/>
            <person name="Wang S."/>
            <person name="Yan T."/>
            <person name="Shi P."/>
            <person name="Liu M."/>
            <person name="Fu X."/>
            <person name="Pan Q."/>
            <person name="Wang Y."/>
            <person name="Lv Z."/>
            <person name="Lu X."/>
            <person name="Zhang F."/>
            <person name="Jiang W."/>
            <person name="Ma Y."/>
            <person name="Chen M."/>
            <person name="Hao X."/>
            <person name="Li L."/>
            <person name="Tang Y."/>
            <person name="Lv G."/>
            <person name="Zhou Y."/>
            <person name="Sun X."/>
            <person name="Brodelius P.E."/>
            <person name="Rose J.K.C."/>
            <person name="Tang K."/>
        </authorList>
    </citation>
    <scope>NUCLEOTIDE SEQUENCE [LARGE SCALE GENOMIC DNA]</scope>
    <source>
        <strain evidence="4">cv. Huhao1</strain>
        <tissue evidence="3">Leaf</tissue>
    </source>
</reference>
<dbReference type="Proteomes" id="UP000245207">
    <property type="component" value="Unassembled WGS sequence"/>
</dbReference>
<gene>
    <name evidence="3" type="ORF">CTI12_AA515490</name>
</gene>
<accession>A0A2U1L9G6</accession>
<dbReference type="GO" id="GO:0016628">
    <property type="term" value="F:oxidoreductase activity, acting on the CH-CH group of donors, NAD or NADP as acceptor"/>
    <property type="evidence" value="ECO:0007669"/>
    <property type="project" value="InterPro"/>
</dbReference>
<comment type="caution">
    <text evidence="3">The sequence shown here is derived from an EMBL/GenBank/DDBJ whole genome shotgun (WGS) entry which is preliminary data.</text>
</comment>
<proteinExistence type="predicted"/>
<dbReference type="Gene3D" id="3.90.180.10">
    <property type="entry name" value="Medium-chain alcohol dehydrogenases, catalytic domain"/>
    <property type="match status" value="1"/>
</dbReference>
<dbReference type="PANTHER" id="PTHR43205:SF85">
    <property type="entry name" value="OXIDOREDUCTASE"/>
    <property type="match status" value="1"/>
</dbReference>
<dbReference type="OrthoDB" id="1746209at2759"/>
<dbReference type="PANTHER" id="PTHR43205">
    <property type="entry name" value="PROSTAGLANDIN REDUCTASE"/>
    <property type="match status" value="1"/>
</dbReference>
<name>A0A2U1L9G6_ARTAN</name>
<protein>
    <submittedName>
        <fullName evidence="3">Alcohol dehydrogenase superfamily, zinc-type</fullName>
    </submittedName>
</protein>
<dbReference type="InterPro" id="IPR045010">
    <property type="entry name" value="MDR_fam"/>
</dbReference>
<evidence type="ECO:0000256" key="1">
    <source>
        <dbReference type="ARBA" id="ARBA00023002"/>
    </source>
</evidence>
<dbReference type="InterPro" id="IPR041694">
    <property type="entry name" value="ADH_N_2"/>
</dbReference>
<dbReference type="SUPFAM" id="SSF50129">
    <property type="entry name" value="GroES-like"/>
    <property type="match status" value="1"/>
</dbReference>
<organism evidence="3 4">
    <name type="scientific">Artemisia annua</name>
    <name type="common">Sweet wormwood</name>
    <dbReference type="NCBI Taxonomy" id="35608"/>
    <lineage>
        <taxon>Eukaryota</taxon>
        <taxon>Viridiplantae</taxon>
        <taxon>Streptophyta</taxon>
        <taxon>Embryophyta</taxon>
        <taxon>Tracheophyta</taxon>
        <taxon>Spermatophyta</taxon>
        <taxon>Magnoliopsida</taxon>
        <taxon>eudicotyledons</taxon>
        <taxon>Gunneridae</taxon>
        <taxon>Pentapetalae</taxon>
        <taxon>asterids</taxon>
        <taxon>campanulids</taxon>
        <taxon>Asterales</taxon>
        <taxon>Asteraceae</taxon>
        <taxon>Asteroideae</taxon>
        <taxon>Anthemideae</taxon>
        <taxon>Artemisiinae</taxon>
        <taxon>Artemisia</taxon>
    </lineage>
</organism>
<keyword evidence="1" id="KW-0560">Oxidoreductase</keyword>
<feature type="domain" description="Oxidoreductase N-terminal" evidence="2">
    <location>
        <begin position="11"/>
        <end position="64"/>
    </location>
</feature>
<evidence type="ECO:0000259" key="2">
    <source>
        <dbReference type="Pfam" id="PF16884"/>
    </source>
</evidence>
<sequence length="192" mass="21073">MKKASASQKTSEFAVGIVPGEVIDAYGVGKVIASDNPEFEKGDYVVGLISWGEYSISQGMILNKLDPMGFPLSYHVGDLGYHKYKHIFYYVKLMTHLANQRATSSSQSATIGYVGNLVLELKPIGSMVKYFANQMPGSSLIPFKHYFTEHRAWIQVSSGNAGLAFFSISKSKPVNSLRCITGMGDTETRKKA</sequence>
<dbReference type="InterPro" id="IPR011032">
    <property type="entry name" value="GroES-like_sf"/>
</dbReference>